<dbReference type="Gene3D" id="1.20.930.40">
    <property type="entry name" value="Transferrin receptor-like, dimerisation domain"/>
    <property type="match status" value="1"/>
</dbReference>
<dbReference type="WBParaSite" id="Bm2608a.1">
    <property type="protein sequence ID" value="Bm2608a.1"/>
    <property type="gene ID" value="WBGene00222869"/>
</dbReference>
<organism evidence="6">
    <name type="scientific">Brugia malayi</name>
    <name type="common">Filarial nematode worm</name>
    <dbReference type="NCBI Taxonomy" id="6279"/>
    <lineage>
        <taxon>Eukaryota</taxon>
        <taxon>Metazoa</taxon>
        <taxon>Ecdysozoa</taxon>
        <taxon>Nematoda</taxon>
        <taxon>Chromadorea</taxon>
        <taxon>Rhabditida</taxon>
        <taxon>Spirurina</taxon>
        <taxon>Spiruromorpha</taxon>
        <taxon>Filarioidea</taxon>
        <taxon>Onchocercidae</taxon>
        <taxon>Brugia</taxon>
    </lineage>
</organism>
<dbReference type="InterPro" id="IPR036757">
    <property type="entry name" value="TFR-like_dimer_dom_sf"/>
</dbReference>
<keyword evidence="2" id="KW-1133">Transmembrane helix</keyword>
<dbReference type="PANTHER" id="PTHR10404">
    <property type="entry name" value="N-ACETYLATED-ALPHA-LINKED ACIDIC DIPEPTIDASE"/>
    <property type="match status" value="1"/>
</dbReference>
<dbReference type="AlphaFoldDB" id="A0A4E9EY71"/>
<evidence type="ECO:0000259" key="3">
    <source>
        <dbReference type="Pfam" id="PF02225"/>
    </source>
</evidence>
<dbReference type="Pfam" id="PF02225">
    <property type="entry name" value="PA"/>
    <property type="match status" value="1"/>
</dbReference>
<accession>A0A5S6PHV0</accession>
<gene>
    <name evidence="6 8" type="primary">Bm2608</name>
    <name evidence="6" type="ORF">BM_BM2608</name>
</gene>
<protein>
    <submittedName>
        <fullName evidence="6 8">Uncharacterized protein</fullName>
    </submittedName>
</protein>
<dbReference type="GO" id="GO:0004180">
    <property type="term" value="F:carboxypeptidase activity"/>
    <property type="evidence" value="ECO:0007669"/>
    <property type="project" value="TreeGrafter"/>
</dbReference>
<dbReference type="Pfam" id="PF04389">
    <property type="entry name" value="Peptidase_M28"/>
    <property type="match status" value="1"/>
</dbReference>
<reference evidence="6" key="2">
    <citation type="submission" date="2019-04" db="EMBL/GenBank/DDBJ databases">
        <authorList>
            <person name="Howe K."/>
            <person name="Paulini M."/>
            <person name="Williams G."/>
        </authorList>
    </citation>
    <scope>NUCLEOTIDE SEQUENCE [LARGE SCALE GENOMIC DNA]</scope>
    <source>
        <strain evidence="6">FR3</strain>
    </source>
</reference>
<dbReference type="STRING" id="6279.A0A5S6PHV0"/>
<dbReference type="GeneID" id="66059594"/>
<dbReference type="EMBL" id="CAAKNF010000196">
    <property type="protein sequence ID" value="VIO88503.1"/>
    <property type="molecule type" value="Genomic_DNA"/>
</dbReference>
<dbReference type="InterPro" id="IPR007365">
    <property type="entry name" value="TFR-like_dimer_dom"/>
</dbReference>
<dbReference type="OrthoDB" id="5841748at2759"/>
<dbReference type="SUPFAM" id="SSF52025">
    <property type="entry name" value="PA domain"/>
    <property type="match status" value="1"/>
</dbReference>
<evidence type="ECO:0000313" key="8">
    <source>
        <dbReference type="WBParaSite" id="Bm2608a.1"/>
    </source>
</evidence>
<dbReference type="InterPro" id="IPR007484">
    <property type="entry name" value="Peptidase_M28"/>
</dbReference>
<dbReference type="InterPro" id="IPR039373">
    <property type="entry name" value="Peptidase_M28B"/>
</dbReference>
<evidence type="ECO:0000256" key="2">
    <source>
        <dbReference type="SAM" id="Phobius"/>
    </source>
</evidence>
<evidence type="ECO:0000313" key="7">
    <source>
        <dbReference type="Proteomes" id="UP000006672"/>
    </source>
</evidence>
<dbReference type="CTD" id="66059594"/>
<feature type="domain" description="Peptidase M28" evidence="5">
    <location>
        <begin position="502"/>
        <end position="706"/>
    </location>
</feature>
<keyword evidence="7" id="KW-1185">Reference proteome</keyword>
<dbReference type="InterPro" id="IPR046450">
    <property type="entry name" value="PA_dom_sf"/>
</dbReference>
<accession>A0A4E9EY71</accession>
<reference evidence="7" key="1">
    <citation type="journal article" date="2007" name="Science">
        <title>Draft genome of the filarial nematode parasite Brugia malayi.</title>
        <authorList>
            <person name="Ghedin E."/>
            <person name="Wang S."/>
            <person name="Spiro D."/>
            <person name="Caler E."/>
            <person name="Zhao Q."/>
            <person name="Crabtree J."/>
            <person name="Allen J.E."/>
            <person name="Delcher A.L."/>
            <person name="Guiliano D.B."/>
            <person name="Miranda-Saavedra D."/>
            <person name="Angiuoli S.V."/>
            <person name="Creasy T."/>
            <person name="Amedeo P."/>
            <person name="Haas B."/>
            <person name="El-Sayed N.M."/>
            <person name="Wortman J.R."/>
            <person name="Feldblyum T."/>
            <person name="Tallon L."/>
            <person name="Schatz M."/>
            <person name="Shumway M."/>
            <person name="Koo H."/>
            <person name="Salzberg S.L."/>
            <person name="Schobel S."/>
            <person name="Pertea M."/>
            <person name="Pop M."/>
            <person name="White O."/>
            <person name="Barton G.J."/>
            <person name="Carlow C.K."/>
            <person name="Crawford M.J."/>
            <person name="Daub J."/>
            <person name="Dimmic M.W."/>
            <person name="Estes C.F."/>
            <person name="Foster J.M."/>
            <person name="Ganatra M."/>
            <person name="Gregory W.F."/>
            <person name="Johnson N.M."/>
            <person name="Jin J."/>
            <person name="Komuniecki R."/>
            <person name="Korf I."/>
            <person name="Kumar S."/>
            <person name="Laney S."/>
            <person name="Li B.W."/>
            <person name="Li W."/>
            <person name="Lindblom T.H."/>
            <person name="Lustigman S."/>
            <person name="Ma D."/>
            <person name="Maina C.V."/>
            <person name="Martin D.M."/>
            <person name="McCarter J.P."/>
            <person name="McReynolds L."/>
            <person name="Mitreva M."/>
            <person name="Nutman T.B."/>
            <person name="Parkinson J."/>
            <person name="Peregrin-Alvarez J.M."/>
            <person name="Poole C."/>
            <person name="Ren Q."/>
            <person name="Saunders L."/>
            <person name="Sluder A.E."/>
            <person name="Smith K."/>
            <person name="Stanke M."/>
            <person name="Unnasch T.R."/>
            <person name="Ware J."/>
            <person name="Wei A.D."/>
            <person name="Weil G."/>
            <person name="Williams D.J."/>
            <person name="Zhang Y."/>
            <person name="Williams S.A."/>
            <person name="Fraser-Liggett C."/>
            <person name="Slatko B."/>
            <person name="Blaxter M.L."/>
            <person name="Scott A.L."/>
        </authorList>
    </citation>
    <scope>NUCLEOTIDE SEQUENCE</scope>
    <source>
        <strain evidence="7">FR3</strain>
    </source>
</reference>
<dbReference type="InterPro" id="IPR003137">
    <property type="entry name" value="PA_domain"/>
</dbReference>
<name>A0A4E9EY71_BRUMA</name>
<dbReference type="RefSeq" id="XP_042930926.1">
    <property type="nucleotide sequence ID" value="XM_043074992.1"/>
</dbReference>
<feature type="domain" description="PA" evidence="3">
    <location>
        <begin position="320"/>
        <end position="407"/>
    </location>
</feature>
<feature type="transmembrane region" description="Helical" evidence="2">
    <location>
        <begin position="144"/>
        <end position="169"/>
    </location>
</feature>
<proteinExistence type="inferred from homology"/>
<keyword evidence="2" id="KW-0472">Membrane</keyword>
<dbReference type="Gene3D" id="3.50.30.30">
    <property type="match status" value="1"/>
</dbReference>
<evidence type="ECO:0000256" key="1">
    <source>
        <dbReference type="ARBA" id="ARBA00005634"/>
    </source>
</evidence>
<sequence>MKEGILDLMNYELSTNNILQRSLSLSDEKVPKIEYCHNTATASTSLSTASALQFTSYHTQNDDEIHWLLLNRKNRGSFGSCITMECNYDWNDIGQMDENINKQDELYHNNDNITLYQLFNQKSNMQISTKKSKTKISMTQNTTLIPLLLFIVLIFFMVITILLIVVIYLSTQRTNNSRFSKTVTNFTFTHRIRQISDQQTQISQQLMDEFNASNIKKNIKWLSEKMHVAGTKENAELMRKIADKYNTYGYDVKTYSYNVLLNYPNYEKPNRIELQMADKKWKELSNGLAKRVGPKEAQEQQNDPRALVYWAAYSANGTVIGPIVYVNYGTINDYKRLYKYGISLKGKIALCRYGAIFRGDKVQLAVKHGAIGMILYSDPFDYTNRRNNAKVFPDEIWLPESGAQRGTLLKTDGDPETPLLPSKYYTYRMETEENLREKQIMPSIPVMPIGYRDARKIMENLNGPQVKLHGWVGSMNVTYRITGSAIFRLIVHSACTRRIVTNIVATMFGREEPDRYVLFSNHYDAWVKGSIDPISATGTMLEMARVLSTLKKSIKWRPRRTIMFCLWDAEEFGLIGSTEWVEEFMKPLQQRAIAVINVDNINGDTSLSVKAVPLLYRVVVSAAAKVKSPNMLEREAERMTLLDSWKFYDPKGPITGDRSIPGISIPGTGSDFQRFITYLGIPVIDMKLESAPLYTYMLYHTMYEIPWLLDNFVDQNYTALMAVGQLWLEIGRDIADSLIIPFNLHDYGLVLFDFVDRMDQQLEHIGIPNAIGTKTYHIVMDNLREALTRFQVVANIIQQITQSVNTGHESISIKQAEMLNKRMQTIERAFITEQGIYPERTEFRHLIFTSSSSNSIIDNDYGILLFGGILEPALQWHNALSMGNLNKAKYWLKMLKIGFAKLHYGIESAILILDINGYYD</sequence>
<dbReference type="SUPFAM" id="SSF47672">
    <property type="entry name" value="Transferrin receptor-like dimerisation domain"/>
    <property type="match status" value="1"/>
</dbReference>
<dbReference type="SUPFAM" id="SSF53187">
    <property type="entry name" value="Zn-dependent exopeptidases"/>
    <property type="match status" value="1"/>
</dbReference>
<dbReference type="Proteomes" id="UP000006672">
    <property type="component" value="Unassembled WGS sequence"/>
</dbReference>
<comment type="similarity">
    <text evidence="1">Belongs to the peptidase M28 family. M28B subfamily.</text>
</comment>
<dbReference type="FunFam" id="3.40.630.10:FF:000101">
    <property type="entry name" value="N-acetylated alpha-linked acidic dipeptidase like 1"/>
    <property type="match status" value="1"/>
</dbReference>
<dbReference type="PANTHER" id="PTHR10404:SF46">
    <property type="entry name" value="VACUOLAR PROTEIN SORTING-ASSOCIATED PROTEIN 70"/>
    <property type="match status" value="1"/>
</dbReference>
<keyword evidence="2" id="KW-0812">Transmembrane</keyword>
<dbReference type="Pfam" id="PF04253">
    <property type="entry name" value="TFR_dimer"/>
    <property type="match status" value="1"/>
</dbReference>
<evidence type="ECO:0000259" key="4">
    <source>
        <dbReference type="Pfam" id="PF04253"/>
    </source>
</evidence>
<evidence type="ECO:0000313" key="6">
    <source>
        <dbReference type="EMBL" id="VIO88503.1"/>
    </source>
</evidence>
<dbReference type="CDD" id="cd02121">
    <property type="entry name" value="PA_GCPII_like"/>
    <property type="match status" value="1"/>
</dbReference>
<dbReference type="KEGG" id="bmy:BM_BM2608"/>
<feature type="domain" description="Transferrin receptor-like dimerisation" evidence="4">
    <location>
        <begin position="780"/>
        <end position="895"/>
    </location>
</feature>
<dbReference type="Gene3D" id="3.40.630.10">
    <property type="entry name" value="Zn peptidases"/>
    <property type="match status" value="1"/>
</dbReference>
<reference evidence="8" key="3">
    <citation type="submission" date="2019-12" db="UniProtKB">
        <authorList>
            <consortium name="WormBaseParasite"/>
        </authorList>
    </citation>
    <scope>IDENTIFICATION</scope>
</reference>
<evidence type="ECO:0000259" key="5">
    <source>
        <dbReference type="Pfam" id="PF04389"/>
    </source>
</evidence>